<feature type="region of interest" description="Disordered" evidence="1">
    <location>
        <begin position="37"/>
        <end position="58"/>
    </location>
</feature>
<dbReference type="KEGG" id="apro:F751_1006"/>
<gene>
    <name evidence="2" type="ORF">F751_1006</name>
</gene>
<dbReference type="Proteomes" id="UP000028924">
    <property type="component" value="Unassembled WGS sequence"/>
</dbReference>
<protein>
    <submittedName>
        <fullName evidence="2">Uncharacterized protein</fullName>
    </submittedName>
</protein>
<sequence length="58" mass="6412">MLCLVQRTAVGDRVVGASADGRSQHNQRLRTLRQAPFLHPGAPPARRIANSAWPAWRP</sequence>
<name>A0A087SC56_AUXPR</name>
<dbReference type="AlphaFoldDB" id="A0A087SC56"/>
<evidence type="ECO:0000313" key="2">
    <source>
        <dbReference type="EMBL" id="KFM23310.1"/>
    </source>
</evidence>
<evidence type="ECO:0000313" key="3">
    <source>
        <dbReference type="Proteomes" id="UP000028924"/>
    </source>
</evidence>
<accession>A0A087SC56</accession>
<proteinExistence type="predicted"/>
<evidence type="ECO:0000256" key="1">
    <source>
        <dbReference type="SAM" id="MobiDB-lite"/>
    </source>
</evidence>
<dbReference type="RefSeq" id="XP_011396180.1">
    <property type="nucleotide sequence ID" value="XM_011397878.1"/>
</dbReference>
<dbReference type="EMBL" id="KL662090">
    <property type="protein sequence ID" value="KFM23310.1"/>
    <property type="molecule type" value="Genomic_DNA"/>
</dbReference>
<reference evidence="2 3" key="1">
    <citation type="journal article" date="2014" name="BMC Genomics">
        <title>Oil accumulation mechanisms of the oleaginous microalga Chlorella protothecoides revealed through its genome, transcriptomes, and proteomes.</title>
        <authorList>
            <person name="Gao C."/>
            <person name="Wang Y."/>
            <person name="Shen Y."/>
            <person name="Yan D."/>
            <person name="He X."/>
            <person name="Dai J."/>
            <person name="Wu Q."/>
        </authorList>
    </citation>
    <scope>NUCLEOTIDE SEQUENCE [LARGE SCALE GENOMIC DNA]</scope>
    <source>
        <strain evidence="2 3">0710</strain>
    </source>
</reference>
<keyword evidence="3" id="KW-1185">Reference proteome</keyword>
<dbReference type="GeneID" id="23612397"/>
<organism evidence="2 3">
    <name type="scientific">Auxenochlorella protothecoides</name>
    <name type="common">Green microalga</name>
    <name type="synonym">Chlorella protothecoides</name>
    <dbReference type="NCBI Taxonomy" id="3075"/>
    <lineage>
        <taxon>Eukaryota</taxon>
        <taxon>Viridiplantae</taxon>
        <taxon>Chlorophyta</taxon>
        <taxon>core chlorophytes</taxon>
        <taxon>Trebouxiophyceae</taxon>
        <taxon>Chlorellales</taxon>
        <taxon>Chlorellaceae</taxon>
        <taxon>Auxenochlorella</taxon>
    </lineage>
</organism>